<sequence length="27" mass="3196">MKQKNNSKTNAQRGKIRNCKNDIGRYE</sequence>
<evidence type="ECO:0000256" key="1">
    <source>
        <dbReference type="SAM" id="MobiDB-lite"/>
    </source>
</evidence>
<feature type="region of interest" description="Disordered" evidence="1">
    <location>
        <begin position="1"/>
        <end position="27"/>
    </location>
</feature>
<feature type="compositionally biased region" description="Polar residues" evidence="1">
    <location>
        <begin position="1"/>
        <end position="12"/>
    </location>
</feature>
<dbReference type="AlphaFoldDB" id="A0A0A9HHA9"/>
<organism evidence="2">
    <name type="scientific">Arundo donax</name>
    <name type="common">Giant reed</name>
    <name type="synonym">Donax arundinaceus</name>
    <dbReference type="NCBI Taxonomy" id="35708"/>
    <lineage>
        <taxon>Eukaryota</taxon>
        <taxon>Viridiplantae</taxon>
        <taxon>Streptophyta</taxon>
        <taxon>Embryophyta</taxon>
        <taxon>Tracheophyta</taxon>
        <taxon>Spermatophyta</taxon>
        <taxon>Magnoliopsida</taxon>
        <taxon>Liliopsida</taxon>
        <taxon>Poales</taxon>
        <taxon>Poaceae</taxon>
        <taxon>PACMAD clade</taxon>
        <taxon>Arundinoideae</taxon>
        <taxon>Arundineae</taxon>
        <taxon>Arundo</taxon>
    </lineage>
</organism>
<accession>A0A0A9HHA9</accession>
<name>A0A0A9HHA9_ARUDO</name>
<evidence type="ECO:0000313" key="2">
    <source>
        <dbReference type="EMBL" id="JAE35194.1"/>
    </source>
</evidence>
<proteinExistence type="predicted"/>
<reference evidence="2" key="1">
    <citation type="submission" date="2014-09" db="EMBL/GenBank/DDBJ databases">
        <authorList>
            <person name="Magalhaes I.L.F."/>
            <person name="Oliveira U."/>
            <person name="Santos F.R."/>
            <person name="Vidigal T.H.D.A."/>
            <person name="Brescovit A.D."/>
            <person name="Santos A.J."/>
        </authorList>
    </citation>
    <scope>NUCLEOTIDE SEQUENCE</scope>
    <source>
        <tissue evidence="2">Shoot tissue taken approximately 20 cm above the soil surface</tissue>
    </source>
</reference>
<protein>
    <submittedName>
        <fullName evidence="2">Uncharacterized protein</fullName>
    </submittedName>
</protein>
<dbReference type="EMBL" id="GBRH01162702">
    <property type="protein sequence ID" value="JAE35194.1"/>
    <property type="molecule type" value="Transcribed_RNA"/>
</dbReference>
<reference evidence="2" key="2">
    <citation type="journal article" date="2015" name="Data Brief">
        <title>Shoot transcriptome of the giant reed, Arundo donax.</title>
        <authorList>
            <person name="Barrero R.A."/>
            <person name="Guerrero F.D."/>
            <person name="Moolhuijzen P."/>
            <person name="Goolsby J.A."/>
            <person name="Tidwell J."/>
            <person name="Bellgard S.E."/>
            <person name="Bellgard M.I."/>
        </authorList>
    </citation>
    <scope>NUCLEOTIDE SEQUENCE</scope>
    <source>
        <tissue evidence="2">Shoot tissue taken approximately 20 cm above the soil surface</tissue>
    </source>
</reference>